<keyword evidence="2" id="KW-1185">Reference proteome</keyword>
<dbReference type="Proteomes" id="UP000217065">
    <property type="component" value="Unassembled WGS sequence"/>
</dbReference>
<proteinExistence type="predicted"/>
<dbReference type="SUPFAM" id="SSF55729">
    <property type="entry name" value="Acyl-CoA N-acyltransferases (Nat)"/>
    <property type="match status" value="1"/>
</dbReference>
<reference evidence="1 2" key="1">
    <citation type="submission" date="2017-07" db="EMBL/GenBank/DDBJ databases">
        <title>Tetzosporium hominis gen.nov. sp.nov.</title>
        <authorList>
            <person name="Tetz G."/>
            <person name="Tetz V."/>
        </authorList>
    </citation>
    <scope>NUCLEOTIDE SEQUENCE [LARGE SCALE GENOMIC DNA]</scope>
    <source>
        <strain evidence="1 2">VT-49</strain>
    </source>
</reference>
<dbReference type="GO" id="GO:0016740">
    <property type="term" value="F:transferase activity"/>
    <property type="evidence" value="ECO:0007669"/>
    <property type="project" value="UniProtKB-KW"/>
</dbReference>
<evidence type="ECO:0000313" key="2">
    <source>
        <dbReference type="Proteomes" id="UP000217065"/>
    </source>
</evidence>
<comment type="caution">
    <text evidence="1">The sequence shown here is derived from an EMBL/GenBank/DDBJ whole genome shotgun (WGS) entry which is preliminary data.</text>
</comment>
<dbReference type="RefSeq" id="WP_094942999.1">
    <property type="nucleotide sequence ID" value="NZ_NOKQ01000217.1"/>
</dbReference>
<protein>
    <submittedName>
        <fullName evidence="1">GNAT family acetyltransferase</fullName>
    </submittedName>
</protein>
<dbReference type="EMBL" id="NOKQ01000217">
    <property type="protein sequence ID" value="OZS77810.1"/>
    <property type="molecule type" value="Genomic_DNA"/>
</dbReference>
<dbReference type="OrthoDB" id="2381102at2"/>
<organism evidence="1 2">
    <name type="scientific">Tetzosporium hominis</name>
    <dbReference type="NCBI Taxonomy" id="2020506"/>
    <lineage>
        <taxon>Bacteria</taxon>
        <taxon>Bacillati</taxon>
        <taxon>Bacillota</taxon>
        <taxon>Bacilli</taxon>
        <taxon>Bacillales</taxon>
        <taxon>Caryophanaceae</taxon>
        <taxon>Tetzosporium</taxon>
    </lineage>
</organism>
<sequence length="222" mass="25299">MNYVQITGINDPLFPKMHKLMQDVFPAEEVLEFSLWEGPLQDPTIRMFVAVEGDEVVGATEYRFYPDRKLSMTDFTLIGKEGMGVGPFLAQKRNEDLQQLSKEHGIQLQGVFAEIYDPYRAARHDFGGLQAMNPFVRREVLAHLGFKRLDFSYVHPSWTNEGDAVTELDFCFLPLVETEALSGEAIADFLTMYYGILSEKPQAWHEMIAELQATDKVKLLAL</sequence>
<gene>
    <name evidence="1" type="ORF">CF394_08630</name>
</gene>
<dbReference type="AlphaFoldDB" id="A0A264W2J8"/>
<dbReference type="InterPro" id="IPR016181">
    <property type="entry name" value="Acyl_CoA_acyltransferase"/>
</dbReference>
<keyword evidence="1" id="KW-0808">Transferase</keyword>
<dbReference type="Gene3D" id="3.40.630.30">
    <property type="match status" value="1"/>
</dbReference>
<evidence type="ECO:0000313" key="1">
    <source>
        <dbReference type="EMBL" id="OZS77810.1"/>
    </source>
</evidence>
<name>A0A264W2J8_9BACL</name>
<accession>A0A264W2J8</accession>